<keyword evidence="1" id="KW-0732">Signal</keyword>
<feature type="chain" id="PRO_5027066382" evidence="1">
    <location>
        <begin position="20"/>
        <end position="85"/>
    </location>
</feature>
<evidence type="ECO:0000256" key="1">
    <source>
        <dbReference type="SAM" id="SignalP"/>
    </source>
</evidence>
<organism evidence="2">
    <name type="scientific">Rhipicephalus microplus</name>
    <name type="common">Cattle tick</name>
    <name type="synonym">Boophilus microplus</name>
    <dbReference type="NCBI Taxonomy" id="6941"/>
    <lineage>
        <taxon>Eukaryota</taxon>
        <taxon>Metazoa</taxon>
        <taxon>Ecdysozoa</taxon>
        <taxon>Arthropoda</taxon>
        <taxon>Chelicerata</taxon>
        <taxon>Arachnida</taxon>
        <taxon>Acari</taxon>
        <taxon>Parasitiformes</taxon>
        <taxon>Ixodida</taxon>
        <taxon>Ixodoidea</taxon>
        <taxon>Ixodidae</taxon>
        <taxon>Rhipicephalinae</taxon>
        <taxon>Rhipicephalus</taxon>
        <taxon>Boophilus</taxon>
    </lineage>
</organism>
<sequence length="85" mass="9799">MFLVSFVFLTSCAFFSCRAMSYCIGKSYECHAHVSSAHIVYNDLLLPAQFFSCSAPFVMEFLTKLGLYTKMSKFKVWFLVYTSCR</sequence>
<reference evidence="2" key="1">
    <citation type="submission" date="2019-09" db="EMBL/GenBank/DDBJ databases">
        <title>Organ-specific transcriptomic study of the physiology of the cattle tick, Rhipicephalus microplus.</title>
        <authorList>
            <person name="Tirloni L."/>
            <person name="Braz G."/>
            <person name="Gandara A.C.P."/>
            <person name="Sabadin G.A."/>
            <person name="da Silva R.M."/>
            <person name="Guizzo M.G."/>
            <person name="Machado J.A."/>
            <person name="Costa E.P."/>
            <person name="Gomes H.F."/>
            <person name="Moraes J."/>
            <person name="Mota M.B.S."/>
            <person name="Mesquita R.D."/>
            <person name="Alvarenga P.H."/>
            <person name="Alves F."/>
            <person name="Seixas A."/>
            <person name="da Fonseca R.N."/>
            <person name="Fogaca A."/>
            <person name="Logullo C."/>
            <person name="Tanaka A."/>
            <person name="Daffre S."/>
            <person name="Termignoni C."/>
            <person name="Vaz I.S.Jr."/>
            <person name="Oliveira P.L."/>
            <person name="Ribeiro J.M."/>
        </authorList>
    </citation>
    <scope>NUCLEOTIDE SEQUENCE</scope>
    <source>
        <strain evidence="2">Porto Alegre</strain>
    </source>
</reference>
<protein>
    <submittedName>
        <fullName evidence="2">Putative secreted protein</fullName>
    </submittedName>
</protein>
<feature type="signal peptide" evidence="1">
    <location>
        <begin position="1"/>
        <end position="19"/>
    </location>
</feature>
<dbReference type="AlphaFoldDB" id="A0A6M2DD21"/>
<dbReference type="EMBL" id="GHWJ01010384">
    <property type="protein sequence ID" value="NOV43121.1"/>
    <property type="molecule type" value="Transcribed_RNA"/>
</dbReference>
<accession>A0A6M2DD21</accession>
<evidence type="ECO:0000313" key="2">
    <source>
        <dbReference type="EMBL" id="NOV43121.1"/>
    </source>
</evidence>
<name>A0A6M2DD21_RHIMP</name>
<proteinExistence type="predicted"/>